<reference evidence="10" key="2">
    <citation type="journal article" date="2022" name="Proc. Natl. Acad. Sci. U.S.A.">
        <title>Diploid-dominant life cycles characterize the early evolution of Fungi.</title>
        <authorList>
            <person name="Amses K.R."/>
            <person name="Simmons D.R."/>
            <person name="Longcore J.E."/>
            <person name="Mondo S.J."/>
            <person name="Seto K."/>
            <person name="Jeronimo G.H."/>
            <person name="Bonds A.E."/>
            <person name="Quandt C.A."/>
            <person name="Davis W.J."/>
            <person name="Chang Y."/>
            <person name="Federici B.A."/>
            <person name="Kuo A."/>
            <person name="LaButti K."/>
            <person name="Pangilinan J."/>
            <person name="Andreopoulos W."/>
            <person name="Tritt A."/>
            <person name="Riley R."/>
            <person name="Hundley H."/>
            <person name="Johnson J."/>
            <person name="Lipzen A."/>
            <person name="Barry K."/>
            <person name="Lang B.F."/>
            <person name="Cuomo C.A."/>
            <person name="Buchler N.E."/>
            <person name="Grigoriev I.V."/>
            <person name="Spatafora J.W."/>
            <person name="Stajich J.E."/>
            <person name="James T.Y."/>
        </authorList>
    </citation>
    <scope>NUCLEOTIDE SEQUENCE</scope>
    <source>
        <strain evidence="10">AG</strain>
    </source>
</reference>
<dbReference type="PANTHER" id="PTHR15549">
    <property type="entry name" value="PAIRED IMMUNOGLOBULIN-LIKE TYPE 2 RECEPTOR"/>
    <property type="match status" value="1"/>
</dbReference>
<feature type="region of interest" description="Disordered" evidence="6">
    <location>
        <begin position="300"/>
        <end position="353"/>
    </location>
</feature>
<organism evidence="10 11">
    <name type="scientific">Umbelopsis ramanniana AG</name>
    <dbReference type="NCBI Taxonomy" id="1314678"/>
    <lineage>
        <taxon>Eukaryota</taxon>
        <taxon>Fungi</taxon>
        <taxon>Fungi incertae sedis</taxon>
        <taxon>Mucoromycota</taxon>
        <taxon>Mucoromycotina</taxon>
        <taxon>Umbelopsidomycetes</taxon>
        <taxon>Umbelopsidales</taxon>
        <taxon>Umbelopsidaceae</taxon>
        <taxon>Umbelopsis</taxon>
    </lineage>
</organism>
<dbReference type="RefSeq" id="XP_051442911.1">
    <property type="nucleotide sequence ID" value="XM_051590468.1"/>
</dbReference>
<keyword evidence="5 7" id="KW-0472">Membrane</keyword>
<accession>A0AAD5HBE9</accession>
<evidence type="ECO:0000313" key="11">
    <source>
        <dbReference type="Proteomes" id="UP001206595"/>
    </source>
</evidence>
<evidence type="ECO:0000259" key="9">
    <source>
        <dbReference type="Pfam" id="PF10342"/>
    </source>
</evidence>
<keyword evidence="11" id="KW-1185">Reference proteome</keyword>
<dbReference type="PANTHER" id="PTHR15549:SF26">
    <property type="entry name" value="AXIAL BUDDING PATTERN PROTEIN 2-RELATED"/>
    <property type="match status" value="1"/>
</dbReference>
<reference evidence="10" key="1">
    <citation type="submission" date="2021-06" db="EMBL/GenBank/DDBJ databases">
        <authorList>
            <consortium name="DOE Joint Genome Institute"/>
            <person name="Mondo S.J."/>
            <person name="Amses K.R."/>
            <person name="Simmons D.R."/>
            <person name="Longcore J.E."/>
            <person name="Seto K."/>
            <person name="Alves G.H."/>
            <person name="Bonds A.E."/>
            <person name="Quandt C.A."/>
            <person name="Davis W.J."/>
            <person name="Chang Y."/>
            <person name="Letcher P.M."/>
            <person name="Powell M.J."/>
            <person name="Kuo A."/>
            <person name="Labutti K."/>
            <person name="Pangilinan J."/>
            <person name="Andreopoulos W."/>
            <person name="Tritt A."/>
            <person name="Riley R."/>
            <person name="Hundley H."/>
            <person name="Johnson J."/>
            <person name="Lipzen A."/>
            <person name="Barry K."/>
            <person name="Berbee M.L."/>
            <person name="Buchler N.E."/>
            <person name="Grigoriev I.V."/>
            <person name="Spatafora J.W."/>
            <person name="Stajich J.E."/>
            <person name="James T.Y."/>
        </authorList>
    </citation>
    <scope>NUCLEOTIDE SEQUENCE</scope>
    <source>
        <strain evidence="10">AG</strain>
    </source>
</reference>
<evidence type="ECO:0000256" key="6">
    <source>
        <dbReference type="SAM" id="MobiDB-lite"/>
    </source>
</evidence>
<sequence>MRILCAVALFVSLSCVKAVSFQSPQAQSQLTPGTSFQVVWGWDSPPRADDGALDIYLVRDSAATSVVSQLVTGALILYSATSATIPTGTPAGQYYLQLSVTSGTEKSAIGGPFNVATGPTVVASNSTITTVTVDGATVTTYVVPTVSPQSDTAAPSTQQGLAGGATAGIIIGALIAFGAIMATWFVWYRRRQQTIHREMAMNKPLPGLRHPSQDPHHFTEYNHYGTDHPLHSSVIPYGRNNGVSPLSEYPVSVGNQTMPSSDTQSHYQRHLVSIPSVSNQNSHTGSGASTVRQYRSSLAAGSFGPATHSSGSSTASPPRSTDTAIYRPVVEQVTYSPPHTPSSPVLSPSPPPK</sequence>
<evidence type="ECO:0000256" key="1">
    <source>
        <dbReference type="ARBA" id="ARBA00004167"/>
    </source>
</evidence>
<dbReference type="PROSITE" id="PS51257">
    <property type="entry name" value="PROKAR_LIPOPROTEIN"/>
    <property type="match status" value="1"/>
</dbReference>
<protein>
    <recommendedName>
        <fullName evidence="9">Yeast cell wall synthesis Kre9/Knh1-like N-terminal domain-containing protein</fullName>
    </recommendedName>
</protein>
<proteinExistence type="predicted"/>
<dbReference type="Proteomes" id="UP001206595">
    <property type="component" value="Unassembled WGS sequence"/>
</dbReference>
<keyword evidence="3 8" id="KW-0732">Signal</keyword>
<dbReference type="GO" id="GO:0016020">
    <property type="term" value="C:membrane"/>
    <property type="evidence" value="ECO:0007669"/>
    <property type="project" value="UniProtKB-SubCell"/>
</dbReference>
<evidence type="ECO:0000256" key="4">
    <source>
        <dbReference type="ARBA" id="ARBA00022989"/>
    </source>
</evidence>
<feature type="compositionally biased region" description="Low complexity" evidence="6">
    <location>
        <begin position="304"/>
        <end position="321"/>
    </location>
</feature>
<dbReference type="AlphaFoldDB" id="A0AAD5HBE9"/>
<dbReference type="InterPro" id="IPR018466">
    <property type="entry name" value="Kre9/Knh1-like_N"/>
</dbReference>
<feature type="transmembrane region" description="Helical" evidence="7">
    <location>
        <begin position="165"/>
        <end position="187"/>
    </location>
</feature>
<dbReference type="EMBL" id="MU620935">
    <property type="protein sequence ID" value="KAI8577907.1"/>
    <property type="molecule type" value="Genomic_DNA"/>
</dbReference>
<keyword evidence="2 7" id="KW-0812">Transmembrane</keyword>
<evidence type="ECO:0000256" key="5">
    <source>
        <dbReference type="ARBA" id="ARBA00023136"/>
    </source>
</evidence>
<evidence type="ECO:0000313" key="10">
    <source>
        <dbReference type="EMBL" id="KAI8577907.1"/>
    </source>
</evidence>
<feature type="signal peptide" evidence="8">
    <location>
        <begin position="1"/>
        <end position="18"/>
    </location>
</feature>
<evidence type="ECO:0000256" key="2">
    <source>
        <dbReference type="ARBA" id="ARBA00022692"/>
    </source>
</evidence>
<evidence type="ECO:0000256" key="3">
    <source>
        <dbReference type="ARBA" id="ARBA00022729"/>
    </source>
</evidence>
<dbReference type="GeneID" id="75915811"/>
<dbReference type="GO" id="GO:0071944">
    <property type="term" value="C:cell periphery"/>
    <property type="evidence" value="ECO:0007669"/>
    <property type="project" value="UniProtKB-ARBA"/>
</dbReference>
<evidence type="ECO:0000256" key="7">
    <source>
        <dbReference type="SAM" id="Phobius"/>
    </source>
</evidence>
<keyword evidence="4 7" id="KW-1133">Transmembrane helix</keyword>
<gene>
    <name evidence="10" type="ORF">K450DRAFT_249842</name>
</gene>
<evidence type="ECO:0000256" key="8">
    <source>
        <dbReference type="SAM" id="SignalP"/>
    </source>
</evidence>
<feature type="domain" description="Yeast cell wall synthesis Kre9/Knh1-like N-terminal" evidence="9">
    <location>
        <begin position="23"/>
        <end position="115"/>
    </location>
</feature>
<comment type="caution">
    <text evidence="10">The sequence shown here is derived from an EMBL/GenBank/DDBJ whole genome shotgun (WGS) entry which is preliminary data.</text>
</comment>
<comment type="subcellular location">
    <subcellularLocation>
        <location evidence="1">Membrane</location>
        <topology evidence="1">Single-pass membrane protein</topology>
    </subcellularLocation>
</comment>
<dbReference type="Pfam" id="PF10342">
    <property type="entry name" value="Kre9_KNH"/>
    <property type="match status" value="1"/>
</dbReference>
<dbReference type="InterPro" id="IPR051694">
    <property type="entry name" value="Immunoregulatory_rcpt-like"/>
</dbReference>
<feature type="chain" id="PRO_5042279876" description="Yeast cell wall synthesis Kre9/Knh1-like N-terminal domain-containing protein" evidence="8">
    <location>
        <begin position="19"/>
        <end position="353"/>
    </location>
</feature>
<name>A0AAD5HBE9_UMBRA</name>